<evidence type="ECO:0000313" key="5">
    <source>
        <dbReference type="Proteomes" id="UP000193083"/>
    </source>
</evidence>
<evidence type="ECO:0000256" key="1">
    <source>
        <dbReference type="ARBA" id="ARBA00022729"/>
    </source>
</evidence>
<dbReference type="PANTHER" id="PTHR43037">
    <property type="entry name" value="UNNAMED PRODUCT-RELATED"/>
    <property type="match status" value="1"/>
</dbReference>
<feature type="region of interest" description="Disordered" evidence="3">
    <location>
        <begin position="1"/>
        <end position="20"/>
    </location>
</feature>
<keyword evidence="1" id="KW-0732">Signal</keyword>
<keyword evidence="5" id="KW-1185">Reference proteome</keyword>
<dbReference type="Gene3D" id="3.40.50.1820">
    <property type="entry name" value="alpha/beta hydrolase"/>
    <property type="match status" value="1"/>
</dbReference>
<dbReference type="GO" id="GO:0016787">
    <property type="term" value="F:hydrolase activity"/>
    <property type="evidence" value="ECO:0007669"/>
    <property type="project" value="UniProtKB-KW"/>
</dbReference>
<dbReference type="InterPro" id="IPR029058">
    <property type="entry name" value="AB_hydrolase_fold"/>
</dbReference>
<sequence length="293" mass="32954">MGGLSDAFENLPRGDHGVEQPRRISMFETGNSSVTASRKDARFSFCTYVPKSYVHEEGRKYPLAVIVHGSERSMERYRDAFADYAEAEQVMLLCPLFPVNALHQGDLHSYKLLRGHGVNFDEILLDMIDEFGERYNVDAERFLLYGFSGGGQFAHRFLLAHPDRLVGVSIGAPGTVTLLDDASDYWVGTNGFERLFGRPIDIAAIRKVAVQMVIGEEDLLTRWVIVQPTDKAFWMKGANDAGATRVERQQALRRSLEAHGVKVEYETFPGVAHEDSTMLGRVKAFFSRCLNQR</sequence>
<proteinExistence type="predicted"/>
<dbReference type="EMBL" id="FXBL01000004">
    <property type="protein sequence ID" value="SMH51483.1"/>
    <property type="molecule type" value="Genomic_DNA"/>
</dbReference>
<reference evidence="4 5" key="1">
    <citation type="submission" date="2017-04" db="EMBL/GenBank/DDBJ databases">
        <authorList>
            <person name="Afonso C.L."/>
            <person name="Miller P.J."/>
            <person name="Scott M.A."/>
            <person name="Spackman E."/>
            <person name="Goraichik I."/>
            <person name="Dimitrov K.M."/>
            <person name="Suarez D.L."/>
            <person name="Swayne D.E."/>
        </authorList>
    </citation>
    <scope>NUCLEOTIDE SEQUENCE [LARGE SCALE GENOMIC DNA]</scope>
    <source>
        <strain evidence="4 5">B5P</strain>
    </source>
</reference>
<dbReference type="AlphaFoldDB" id="A0A1X7PKG7"/>
<organism evidence="4 5">
    <name type="scientific">Mesorhizobium australicum</name>
    <dbReference type="NCBI Taxonomy" id="536018"/>
    <lineage>
        <taxon>Bacteria</taxon>
        <taxon>Pseudomonadati</taxon>
        <taxon>Pseudomonadota</taxon>
        <taxon>Alphaproteobacteria</taxon>
        <taxon>Hyphomicrobiales</taxon>
        <taxon>Phyllobacteriaceae</taxon>
        <taxon>Mesorhizobium</taxon>
    </lineage>
</organism>
<dbReference type="PANTHER" id="PTHR43037:SF5">
    <property type="entry name" value="FERULOYL ESTERASE"/>
    <property type="match status" value="1"/>
</dbReference>
<protein>
    <submittedName>
        <fullName evidence="4">Esterase PHB depolymerase</fullName>
    </submittedName>
</protein>
<dbReference type="InterPro" id="IPR050955">
    <property type="entry name" value="Plant_Biomass_Hydrol_Est"/>
</dbReference>
<dbReference type="SUPFAM" id="SSF53474">
    <property type="entry name" value="alpha/beta-Hydrolases"/>
    <property type="match status" value="1"/>
</dbReference>
<name>A0A1X7PKG7_9HYPH</name>
<evidence type="ECO:0000313" key="4">
    <source>
        <dbReference type="EMBL" id="SMH51483.1"/>
    </source>
</evidence>
<dbReference type="OrthoDB" id="332706at2"/>
<keyword evidence="2" id="KW-0378">Hydrolase</keyword>
<dbReference type="RefSeq" id="WP_139832362.1">
    <property type="nucleotide sequence ID" value="NZ_FXBL01000004.1"/>
</dbReference>
<evidence type="ECO:0000256" key="2">
    <source>
        <dbReference type="ARBA" id="ARBA00022801"/>
    </source>
</evidence>
<accession>A0A1X7PKG7</accession>
<gene>
    <name evidence="4" type="ORF">SAMN02982922_4448</name>
</gene>
<evidence type="ECO:0000256" key="3">
    <source>
        <dbReference type="SAM" id="MobiDB-lite"/>
    </source>
</evidence>
<dbReference type="Proteomes" id="UP000193083">
    <property type="component" value="Unassembled WGS sequence"/>
</dbReference>